<dbReference type="GO" id="GO:0008410">
    <property type="term" value="F:CoA-transferase activity"/>
    <property type="evidence" value="ECO:0007669"/>
    <property type="project" value="TreeGrafter"/>
</dbReference>
<sequence>MPDRCAGHIRLLRRLHGSPLARLATWIYHGQGSYRGHRLWWTVHARNKRCVTLDLRSPEGRDLLLQVVKSADVVIENFRPGTLERWNLGYDRLSEHNPGLVLARISGYGQTGPYRERPGYASAAEAMGGLRAINGHPGEAPPRMGISLGDSLAGMFAVQGILAALLGRGETGAGQVVDVALTEACLALTESVIGEYDRLGRVRRPSGTRLEGIAPSNIFRTADDRWLIVAANQDSVFRRLCAAMDMPKLADDQRFTDHRARGRHQDEIDEIVGQWVAEHTAEHATAALLRANVVVAPVHTAADIVADPQFSAPGQRPTMRELWVSTTTPLYNP</sequence>
<keyword evidence="3" id="KW-1185">Reference proteome</keyword>
<accession>A0A5D0TZL4</accession>
<dbReference type="RefSeq" id="WP_148353422.1">
    <property type="nucleotide sequence ID" value="NZ_JBHSBF010000030.1"/>
</dbReference>
<dbReference type="Pfam" id="PF02515">
    <property type="entry name" value="CoA_transf_3"/>
    <property type="match status" value="1"/>
</dbReference>
<dbReference type="PANTHER" id="PTHR48207">
    <property type="entry name" value="SUCCINATE--HYDROXYMETHYLGLUTARATE COA-TRANSFERASE"/>
    <property type="match status" value="1"/>
</dbReference>
<dbReference type="PANTHER" id="PTHR48207:SF4">
    <property type="entry name" value="BLL6097 PROTEIN"/>
    <property type="match status" value="1"/>
</dbReference>
<dbReference type="AlphaFoldDB" id="A0A5D0TZL4"/>
<dbReference type="SUPFAM" id="SSF89796">
    <property type="entry name" value="CoA-transferase family III (CaiB/BaiF)"/>
    <property type="match status" value="1"/>
</dbReference>
<protein>
    <submittedName>
        <fullName evidence="2">CoA transferase</fullName>
    </submittedName>
</protein>
<comment type="caution">
    <text evidence="2">The sequence shown here is derived from an EMBL/GenBank/DDBJ whole genome shotgun (WGS) entry which is preliminary data.</text>
</comment>
<dbReference type="InterPro" id="IPR050483">
    <property type="entry name" value="CoA-transferase_III_domain"/>
</dbReference>
<evidence type="ECO:0000313" key="2">
    <source>
        <dbReference type="EMBL" id="TYC11214.1"/>
    </source>
</evidence>
<evidence type="ECO:0000256" key="1">
    <source>
        <dbReference type="ARBA" id="ARBA00022679"/>
    </source>
</evidence>
<evidence type="ECO:0000313" key="3">
    <source>
        <dbReference type="Proteomes" id="UP000322634"/>
    </source>
</evidence>
<proteinExistence type="predicted"/>
<dbReference type="InterPro" id="IPR023606">
    <property type="entry name" value="CoA-Trfase_III_dom_1_sf"/>
</dbReference>
<gene>
    <name evidence="2" type="ORF">FXF65_30210</name>
</gene>
<dbReference type="InterPro" id="IPR003673">
    <property type="entry name" value="CoA-Trfase_fam_III"/>
</dbReference>
<dbReference type="Gene3D" id="3.40.50.10540">
    <property type="entry name" value="Crotonobetainyl-coa:carnitine coa-transferase, domain 1"/>
    <property type="match status" value="1"/>
</dbReference>
<reference evidence="2 3" key="1">
    <citation type="submission" date="2019-08" db="EMBL/GenBank/DDBJ databases">
        <title>Actinomadura sp. nov. CYP1-5 isolated from mountain soil.</title>
        <authorList>
            <person name="Songsumanus A."/>
            <person name="Kuncharoen N."/>
            <person name="Kudo T."/>
            <person name="Yuki M."/>
            <person name="Igarashi Y."/>
            <person name="Tanasupawat S."/>
        </authorList>
    </citation>
    <scope>NUCLEOTIDE SEQUENCE [LARGE SCALE GENOMIC DNA]</scope>
    <source>
        <strain evidence="2 3">GKU157</strain>
    </source>
</reference>
<dbReference type="Gene3D" id="3.30.1540.10">
    <property type="entry name" value="formyl-coa transferase, domain 3"/>
    <property type="match status" value="1"/>
</dbReference>
<dbReference type="EMBL" id="VSFF01000011">
    <property type="protein sequence ID" value="TYC11214.1"/>
    <property type="molecule type" value="Genomic_DNA"/>
</dbReference>
<name>A0A5D0TZL4_9ACTN</name>
<keyword evidence="1 2" id="KW-0808">Transferase</keyword>
<dbReference type="OrthoDB" id="4251672at2"/>
<organism evidence="2 3">
    <name type="scientific">Actinomadura syzygii</name>
    <dbReference type="NCBI Taxonomy" id="1427538"/>
    <lineage>
        <taxon>Bacteria</taxon>
        <taxon>Bacillati</taxon>
        <taxon>Actinomycetota</taxon>
        <taxon>Actinomycetes</taxon>
        <taxon>Streptosporangiales</taxon>
        <taxon>Thermomonosporaceae</taxon>
        <taxon>Actinomadura</taxon>
    </lineage>
</organism>
<dbReference type="InterPro" id="IPR044855">
    <property type="entry name" value="CoA-Trfase_III_dom3_sf"/>
</dbReference>
<dbReference type="Proteomes" id="UP000322634">
    <property type="component" value="Unassembled WGS sequence"/>
</dbReference>